<dbReference type="AlphaFoldDB" id="A0A4V5UZQ7"/>
<comment type="caution">
    <text evidence="2">The sequence shown here is derived from an EMBL/GenBank/DDBJ whole genome shotgun (WGS) entry which is preliminary data.</text>
</comment>
<feature type="transmembrane region" description="Helical" evidence="1">
    <location>
        <begin position="6"/>
        <end position="28"/>
    </location>
</feature>
<proteinExistence type="predicted"/>
<dbReference type="RefSeq" id="WP_137246631.1">
    <property type="nucleotide sequence ID" value="NZ_SZQA01000006.1"/>
</dbReference>
<dbReference type="OrthoDB" id="4569735at2"/>
<dbReference type="Proteomes" id="UP000308705">
    <property type="component" value="Unassembled WGS sequence"/>
</dbReference>
<feature type="transmembrane region" description="Helical" evidence="1">
    <location>
        <begin position="285"/>
        <end position="304"/>
    </location>
</feature>
<accession>A0A4V5UZQ7</accession>
<organism evidence="2 3">
    <name type="scientific">Herbidospora galbida</name>
    <dbReference type="NCBI Taxonomy" id="2575442"/>
    <lineage>
        <taxon>Bacteria</taxon>
        <taxon>Bacillati</taxon>
        <taxon>Actinomycetota</taxon>
        <taxon>Actinomycetes</taxon>
        <taxon>Streptosporangiales</taxon>
        <taxon>Streptosporangiaceae</taxon>
        <taxon>Herbidospora</taxon>
    </lineage>
</organism>
<keyword evidence="3" id="KW-1185">Reference proteome</keyword>
<keyword evidence="1" id="KW-1133">Transmembrane helix</keyword>
<gene>
    <name evidence="2" type="ORF">FDA94_09285</name>
</gene>
<evidence type="ECO:0000256" key="1">
    <source>
        <dbReference type="SAM" id="Phobius"/>
    </source>
</evidence>
<feature type="transmembrane region" description="Helical" evidence="1">
    <location>
        <begin position="125"/>
        <end position="143"/>
    </location>
</feature>
<dbReference type="EMBL" id="SZQA01000006">
    <property type="protein sequence ID" value="TKK89573.1"/>
    <property type="molecule type" value="Genomic_DNA"/>
</dbReference>
<keyword evidence="1" id="KW-0812">Transmembrane</keyword>
<sequence>MRRYSGGHVVAIGVTVMTLCLGGAILALDHLIARQPQYFGLTGTVRLSDAGADQIDVAYWDGPGAEKSVRFVVRDPALFKPGDRFGLLLLSPPGTIYPEEVYGQHVRGYPRPPLLDTTPSEVRSVLLPLAIFLLACWAVRAYFTASATDAPVTRARARHRTPIGDDDAGTENRVLGRHLIELTTWDRDLPSALLQPVLWSPDLERLVDGTIVNIRVGRGPLRRAVIDLPDGGRLWPAGRARGAYGGERVSSTPPESTWPSLLLAVVSLGSGAALAFLLQGALGAIALPTGIAAGVGLGAHFWAWSGGFAGRPPTH</sequence>
<evidence type="ECO:0000313" key="3">
    <source>
        <dbReference type="Proteomes" id="UP000308705"/>
    </source>
</evidence>
<protein>
    <submittedName>
        <fullName evidence="2">Uncharacterized protein</fullName>
    </submittedName>
</protein>
<name>A0A4V5UZQ7_9ACTN</name>
<evidence type="ECO:0000313" key="2">
    <source>
        <dbReference type="EMBL" id="TKK89573.1"/>
    </source>
</evidence>
<keyword evidence="1" id="KW-0472">Membrane</keyword>
<reference evidence="2 3" key="1">
    <citation type="submission" date="2019-04" db="EMBL/GenBank/DDBJ databases">
        <title>Herbidospora sp. NEAU-GS14.nov., a novel actinomycete isolated from soil.</title>
        <authorList>
            <person name="Han L."/>
        </authorList>
    </citation>
    <scope>NUCLEOTIDE SEQUENCE [LARGE SCALE GENOMIC DNA]</scope>
    <source>
        <strain evidence="2 3">NEAU-GS14</strain>
    </source>
</reference>